<name>A0A0L0BQ82_LUCCU</name>
<keyword evidence="2" id="KW-1185">Reference proteome</keyword>
<dbReference type="InterPro" id="IPR042460">
    <property type="entry name" value="DCN1-like_PONY"/>
</dbReference>
<dbReference type="EMBL" id="JRES01001540">
    <property type="protein sequence ID" value="KNC22166.1"/>
    <property type="molecule type" value="Genomic_DNA"/>
</dbReference>
<comment type="caution">
    <text evidence="1">The sequence shown here is derived from an EMBL/GenBank/DDBJ whole genome shotgun (WGS) entry which is preliminary data.</text>
</comment>
<dbReference type="Proteomes" id="UP000037069">
    <property type="component" value="Unassembled WGS sequence"/>
</dbReference>
<sequence>MKKKSSEIDTIQKQWRLIADHKWNSKTSIVDYLIEIHNFRNSINENTFNEISEFVLSLLVPQFSNYDVERLFSMMGIIIFPLKNSTCSIQNELKANMLIHILFGIYVNMEKSIEKEIKGHIYSYNNI</sequence>
<dbReference type="AlphaFoldDB" id="A0A0L0BQ82"/>
<proteinExistence type="predicted"/>
<dbReference type="OMA" id="ANMLIHI"/>
<organism evidence="1 2">
    <name type="scientific">Lucilia cuprina</name>
    <name type="common">Green bottle fly</name>
    <name type="synonym">Australian sheep blowfly</name>
    <dbReference type="NCBI Taxonomy" id="7375"/>
    <lineage>
        <taxon>Eukaryota</taxon>
        <taxon>Metazoa</taxon>
        <taxon>Ecdysozoa</taxon>
        <taxon>Arthropoda</taxon>
        <taxon>Hexapoda</taxon>
        <taxon>Insecta</taxon>
        <taxon>Pterygota</taxon>
        <taxon>Neoptera</taxon>
        <taxon>Endopterygota</taxon>
        <taxon>Diptera</taxon>
        <taxon>Brachycera</taxon>
        <taxon>Muscomorpha</taxon>
        <taxon>Oestroidea</taxon>
        <taxon>Calliphoridae</taxon>
        <taxon>Luciliinae</taxon>
        <taxon>Lucilia</taxon>
    </lineage>
</organism>
<evidence type="ECO:0000313" key="1">
    <source>
        <dbReference type="EMBL" id="KNC22166.1"/>
    </source>
</evidence>
<reference evidence="1 2" key="1">
    <citation type="journal article" date="2015" name="Nat. Commun.">
        <title>Lucilia cuprina genome unlocks parasitic fly biology to underpin future interventions.</title>
        <authorList>
            <person name="Anstead C.A."/>
            <person name="Korhonen P.K."/>
            <person name="Young N.D."/>
            <person name="Hall R.S."/>
            <person name="Jex A.R."/>
            <person name="Murali S.C."/>
            <person name="Hughes D.S."/>
            <person name="Lee S.F."/>
            <person name="Perry T."/>
            <person name="Stroehlein A.J."/>
            <person name="Ansell B.R."/>
            <person name="Breugelmans B."/>
            <person name="Hofmann A."/>
            <person name="Qu J."/>
            <person name="Dugan S."/>
            <person name="Lee S.L."/>
            <person name="Chao H."/>
            <person name="Dinh H."/>
            <person name="Han Y."/>
            <person name="Doddapaneni H.V."/>
            <person name="Worley K.C."/>
            <person name="Muzny D.M."/>
            <person name="Ioannidis P."/>
            <person name="Waterhouse R.M."/>
            <person name="Zdobnov E.M."/>
            <person name="James P.J."/>
            <person name="Bagnall N.H."/>
            <person name="Kotze A.C."/>
            <person name="Gibbs R.A."/>
            <person name="Richards S."/>
            <person name="Batterham P."/>
            <person name="Gasser R.B."/>
        </authorList>
    </citation>
    <scope>NUCLEOTIDE SEQUENCE [LARGE SCALE GENOMIC DNA]</scope>
    <source>
        <strain evidence="1 2">LS</strain>
        <tissue evidence="1">Full body</tissue>
    </source>
</reference>
<evidence type="ECO:0008006" key="3">
    <source>
        <dbReference type="Google" id="ProtNLM"/>
    </source>
</evidence>
<accession>A0A0L0BQ82</accession>
<evidence type="ECO:0000313" key="2">
    <source>
        <dbReference type="Proteomes" id="UP000037069"/>
    </source>
</evidence>
<gene>
    <name evidence="1" type="ORF">FF38_02161</name>
</gene>
<dbReference type="Gene3D" id="1.10.238.200">
    <property type="entry name" value="Cullin, PONY binding domain"/>
    <property type="match status" value="1"/>
</dbReference>
<protein>
    <recommendedName>
        <fullName evidence="3">HAT C-terminal dimerisation domain-containing protein</fullName>
    </recommendedName>
</protein>